<reference evidence="2 3" key="1">
    <citation type="submission" date="2019-01" db="EMBL/GenBank/DDBJ databases">
        <title>Draft Genome Sequencing of Zygosaccharomyces mellis Ca-7.</title>
        <authorList>
            <person name="Shiwa Y."/>
            <person name="Kanesaki Y."/>
            <person name="Ishige T."/>
            <person name="Mura K."/>
            <person name="Hori T."/>
            <person name="Tamura T."/>
        </authorList>
    </citation>
    <scope>NUCLEOTIDE SEQUENCE [LARGE SCALE GENOMIC DNA]</scope>
    <source>
        <strain evidence="2 3">Ca-7</strain>
    </source>
</reference>
<proteinExistence type="predicted"/>
<evidence type="ECO:0000256" key="1">
    <source>
        <dbReference type="SAM" id="Phobius"/>
    </source>
</evidence>
<name>A0A4C2DYX3_9SACH</name>
<evidence type="ECO:0000313" key="3">
    <source>
        <dbReference type="Proteomes" id="UP000301737"/>
    </source>
</evidence>
<dbReference type="Proteomes" id="UP000301737">
    <property type="component" value="Unassembled WGS sequence"/>
</dbReference>
<keyword evidence="1" id="KW-0472">Membrane</keyword>
<evidence type="ECO:0000313" key="2">
    <source>
        <dbReference type="EMBL" id="GCE97057.1"/>
    </source>
</evidence>
<organism evidence="2 3">
    <name type="scientific">Zygosaccharomyces mellis</name>
    <dbReference type="NCBI Taxonomy" id="42258"/>
    <lineage>
        <taxon>Eukaryota</taxon>
        <taxon>Fungi</taxon>
        <taxon>Dikarya</taxon>
        <taxon>Ascomycota</taxon>
        <taxon>Saccharomycotina</taxon>
        <taxon>Saccharomycetes</taxon>
        <taxon>Saccharomycetales</taxon>
        <taxon>Saccharomycetaceae</taxon>
        <taxon>Zygosaccharomyces</taxon>
    </lineage>
</organism>
<feature type="transmembrane region" description="Helical" evidence="1">
    <location>
        <begin position="72"/>
        <end position="95"/>
    </location>
</feature>
<gene>
    <name evidence="2" type="ORF">ZYGM_002854</name>
</gene>
<feature type="transmembrane region" description="Helical" evidence="1">
    <location>
        <begin position="202"/>
        <end position="225"/>
    </location>
</feature>
<accession>A0A4C2DYX3</accession>
<dbReference type="AlphaFoldDB" id="A0A4C2DYX3"/>
<dbReference type="OrthoDB" id="4035013at2759"/>
<comment type="caution">
    <text evidence="2">The sequence shown here is derived from an EMBL/GenBank/DDBJ whole genome shotgun (WGS) entry which is preliminary data.</text>
</comment>
<sequence length="234" mass="27292">MNELLILISGMGRDSSSSTIGLDRNFNSSDFKLSAERGKHLVAPFEIESQNYECQCESCHRIKEYKQHFPKFCILGVICPLLWIYEIVLCFYLQWLLPHEPTHLPIDPDQVPTEYELEKQKKRTEIGIGPLTLQDIRITNQFVKCCSQFSYQNSELPEPEVSHRDEMYQEDKLKKAQLLFLKQIATQIVDHHCQKRLYLWKWIWYCVASMLSYGLVLTVILAATIKGYGNTLQP</sequence>
<dbReference type="EMBL" id="BIMX01000001">
    <property type="protein sequence ID" value="GCE97057.1"/>
    <property type="molecule type" value="Genomic_DNA"/>
</dbReference>
<protein>
    <submittedName>
        <fullName evidence="2">Uncharacterized protein</fullName>
    </submittedName>
</protein>
<keyword evidence="1" id="KW-0812">Transmembrane</keyword>
<keyword evidence="3" id="KW-1185">Reference proteome</keyword>
<keyword evidence="1" id="KW-1133">Transmembrane helix</keyword>